<organism evidence="2 3">
    <name type="scientific">Candidatus Staskawiczbacteria bacterium RIFCSPLOWO2_01_FULL_33_9</name>
    <dbReference type="NCBI Taxonomy" id="1802211"/>
    <lineage>
        <taxon>Bacteria</taxon>
        <taxon>Candidatus Staskawicziibacteriota</taxon>
    </lineage>
</organism>
<sequence>MKILITGATGFVGSHLSEYCLVKPNVKVYGTFLVAKEVKNIEPLKGKIIFLKCDLTKKAQVIKLISEIKPDKIFHLAGQSQVSSSFQSPEKTLFNNIVSDVNLFEAIKSIKINPVIVIAGSSDEYGLTLKNELPIKETNELRPLSPYAVSKIAQEKLAYQYYKSYSLKIVLTRFFNTEGPRRGEHFATSTFAKQIAQIEKGKQKPVIFVGNLDAKRDFTDVRDVARAYWLASEKCEFGEPYNVCSGKARSIESVLNLLINLSKVKNIKVKQDPKRMRPSDIPVILGDNTKFKKQTGWQPKIPFEKTMEDLLNYWREIL</sequence>
<dbReference type="Gene3D" id="3.90.25.10">
    <property type="entry name" value="UDP-galactose 4-epimerase, domain 1"/>
    <property type="match status" value="1"/>
</dbReference>
<gene>
    <name evidence="2" type="ORF">A2904_00035</name>
</gene>
<comment type="caution">
    <text evidence="2">The sequence shown here is derived from an EMBL/GenBank/DDBJ whole genome shotgun (WGS) entry which is preliminary data.</text>
</comment>
<protein>
    <submittedName>
        <fullName evidence="2">GDP-mannose 4,6-dehydratase</fullName>
    </submittedName>
</protein>
<evidence type="ECO:0000313" key="2">
    <source>
        <dbReference type="EMBL" id="OGZ71089.1"/>
    </source>
</evidence>
<name>A0A1G2I8Q8_9BACT</name>
<dbReference type="EMBL" id="MHOX01000015">
    <property type="protein sequence ID" value="OGZ71089.1"/>
    <property type="molecule type" value="Genomic_DNA"/>
</dbReference>
<dbReference type="Pfam" id="PF16363">
    <property type="entry name" value="GDP_Man_Dehyd"/>
    <property type="match status" value="1"/>
</dbReference>
<feature type="domain" description="NAD(P)-binding" evidence="1">
    <location>
        <begin position="4"/>
        <end position="309"/>
    </location>
</feature>
<dbReference type="SUPFAM" id="SSF51735">
    <property type="entry name" value="NAD(P)-binding Rossmann-fold domains"/>
    <property type="match status" value="1"/>
</dbReference>
<proteinExistence type="predicted"/>
<dbReference type="Proteomes" id="UP000176308">
    <property type="component" value="Unassembled WGS sequence"/>
</dbReference>
<reference evidence="2 3" key="1">
    <citation type="journal article" date="2016" name="Nat. Commun.">
        <title>Thousands of microbial genomes shed light on interconnected biogeochemical processes in an aquifer system.</title>
        <authorList>
            <person name="Anantharaman K."/>
            <person name="Brown C.T."/>
            <person name="Hug L.A."/>
            <person name="Sharon I."/>
            <person name="Castelle C.J."/>
            <person name="Probst A.J."/>
            <person name="Thomas B.C."/>
            <person name="Singh A."/>
            <person name="Wilkins M.J."/>
            <person name="Karaoz U."/>
            <person name="Brodie E.L."/>
            <person name="Williams K.H."/>
            <person name="Hubbard S.S."/>
            <person name="Banfield J.F."/>
        </authorList>
    </citation>
    <scope>NUCLEOTIDE SEQUENCE [LARGE SCALE GENOMIC DNA]</scope>
</reference>
<evidence type="ECO:0000313" key="3">
    <source>
        <dbReference type="Proteomes" id="UP000176308"/>
    </source>
</evidence>
<dbReference type="InterPro" id="IPR036291">
    <property type="entry name" value="NAD(P)-bd_dom_sf"/>
</dbReference>
<dbReference type="PANTHER" id="PTHR43000">
    <property type="entry name" value="DTDP-D-GLUCOSE 4,6-DEHYDRATASE-RELATED"/>
    <property type="match status" value="1"/>
</dbReference>
<dbReference type="Gene3D" id="3.40.50.720">
    <property type="entry name" value="NAD(P)-binding Rossmann-like Domain"/>
    <property type="match status" value="1"/>
</dbReference>
<dbReference type="InterPro" id="IPR016040">
    <property type="entry name" value="NAD(P)-bd_dom"/>
</dbReference>
<dbReference type="AlphaFoldDB" id="A0A1G2I8Q8"/>
<dbReference type="CDD" id="cd05260">
    <property type="entry name" value="GDP_MD_SDR_e"/>
    <property type="match status" value="1"/>
</dbReference>
<accession>A0A1G2I8Q8</accession>
<evidence type="ECO:0000259" key="1">
    <source>
        <dbReference type="Pfam" id="PF16363"/>
    </source>
</evidence>